<protein>
    <submittedName>
        <fullName evidence="1">Uncharacterized protein</fullName>
    </submittedName>
</protein>
<comment type="caution">
    <text evidence="1">The sequence shown here is derived from an EMBL/GenBank/DDBJ whole genome shotgun (WGS) entry which is preliminary data.</text>
</comment>
<dbReference type="Proteomes" id="UP001430848">
    <property type="component" value="Unassembled WGS sequence"/>
</dbReference>
<accession>A0ABR1P427</accession>
<proteinExistence type="predicted"/>
<evidence type="ECO:0000313" key="2">
    <source>
        <dbReference type="Proteomes" id="UP001430848"/>
    </source>
</evidence>
<dbReference type="EMBL" id="JAKNSF020000046">
    <property type="protein sequence ID" value="KAK7725874.1"/>
    <property type="molecule type" value="Genomic_DNA"/>
</dbReference>
<reference evidence="1 2" key="1">
    <citation type="submission" date="2024-02" db="EMBL/GenBank/DDBJ databases">
        <title>De novo assembly and annotation of 12 fungi associated with fruit tree decline syndrome in Ontario, Canada.</title>
        <authorList>
            <person name="Sulman M."/>
            <person name="Ellouze W."/>
            <person name="Ilyukhin E."/>
        </authorList>
    </citation>
    <scope>NUCLEOTIDE SEQUENCE [LARGE SCALE GENOMIC DNA]</scope>
    <source>
        <strain evidence="1 2">M169</strain>
    </source>
</reference>
<organism evidence="1 2">
    <name type="scientific">Diaporthe eres</name>
    <name type="common">Phomopsis oblonga</name>
    <dbReference type="NCBI Taxonomy" id="83184"/>
    <lineage>
        <taxon>Eukaryota</taxon>
        <taxon>Fungi</taxon>
        <taxon>Dikarya</taxon>
        <taxon>Ascomycota</taxon>
        <taxon>Pezizomycotina</taxon>
        <taxon>Sordariomycetes</taxon>
        <taxon>Sordariomycetidae</taxon>
        <taxon>Diaporthales</taxon>
        <taxon>Diaporthaceae</taxon>
        <taxon>Diaporthe</taxon>
        <taxon>Diaporthe eres species complex</taxon>
    </lineage>
</organism>
<sequence length="142" mass="16104">MRDRGLCDAIALDNFLQVAGIHVNCLSERPDGCVFMCVKVDEVLFAPEYVRSMNQADEHSWVVHSRYDAVEDYSTKAPTTIINNIFVYDDTSKNLVVGIIGATFQSVPFKSVMRNLARLMVKLRVNLKNMTVSNKCYIDFET</sequence>
<evidence type="ECO:0000313" key="1">
    <source>
        <dbReference type="EMBL" id="KAK7725874.1"/>
    </source>
</evidence>
<name>A0ABR1P427_DIAER</name>
<gene>
    <name evidence="1" type="ORF">SLS63_007866</name>
</gene>
<keyword evidence="2" id="KW-1185">Reference proteome</keyword>